<feature type="compositionally biased region" description="Basic and acidic residues" evidence="1">
    <location>
        <begin position="130"/>
        <end position="143"/>
    </location>
</feature>
<feature type="compositionally biased region" description="Polar residues" evidence="1">
    <location>
        <begin position="1110"/>
        <end position="1126"/>
    </location>
</feature>
<feature type="compositionally biased region" description="Basic and acidic residues" evidence="1">
    <location>
        <begin position="516"/>
        <end position="544"/>
    </location>
</feature>
<feature type="compositionally biased region" description="Low complexity" evidence="1">
    <location>
        <begin position="12"/>
        <end position="24"/>
    </location>
</feature>
<dbReference type="OrthoDB" id="5408302at2759"/>
<feature type="compositionally biased region" description="Basic and acidic residues" evidence="1">
    <location>
        <begin position="326"/>
        <end position="348"/>
    </location>
</feature>
<feature type="compositionally biased region" description="Low complexity" evidence="1">
    <location>
        <begin position="355"/>
        <end position="365"/>
    </location>
</feature>
<organism evidence="2 3">
    <name type="scientific">Hapsidospora chrysogenum (strain ATCC 11550 / CBS 779.69 / DSM 880 / IAM 14645 / JCM 23072 / IMI 49137)</name>
    <name type="common">Acremonium chrysogenum</name>
    <dbReference type="NCBI Taxonomy" id="857340"/>
    <lineage>
        <taxon>Eukaryota</taxon>
        <taxon>Fungi</taxon>
        <taxon>Dikarya</taxon>
        <taxon>Ascomycota</taxon>
        <taxon>Pezizomycotina</taxon>
        <taxon>Sordariomycetes</taxon>
        <taxon>Hypocreomycetidae</taxon>
        <taxon>Hypocreales</taxon>
        <taxon>Bionectriaceae</taxon>
        <taxon>Hapsidospora</taxon>
    </lineage>
</organism>
<dbReference type="EMBL" id="JPKY01000050">
    <property type="protein sequence ID" value="KFH44317.1"/>
    <property type="molecule type" value="Genomic_DNA"/>
</dbReference>
<feature type="compositionally biased region" description="Polar residues" evidence="1">
    <location>
        <begin position="760"/>
        <end position="776"/>
    </location>
</feature>
<name>A0A086T4N5_HAPC1</name>
<evidence type="ECO:0000256" key="1">
    <source>
        <dbReference type="SAM" id="MobiDB-lite"/>
    </source>
</evidence>
<sequence>MLSHLRFHRRAPAGPSTPSSPAEAGDSHQLRDHQQRQQTHDQDGRQPTEPLSAATSLHHPQAQPSDKIAAPSTFPSPGDGFSSLPPTLPPIARVASPEPPHEPRTYPDRRPEPELDPRPPPAAPANTQQRHVDGVAHPPDSRPAHQPHTQYSPYNMDSGFIGGVALQNYRRGLQTQRSSGRDDGDNYATLGRGERPAPRKRPVPAPIDTTTPARPPPQVLSQPHTYKSASSSFVTPTDLQKQSSSSTSTSSSTTGPTGRRPPGTRMVTEPSTMPSSTSHAEPQKTKKGLPFLKKPMSTLLMRRRHGQAATEYQPQPLYTEPDEPAYDPRIRGTRVHDFSAPRRTDYRTGNKSIPGSSGQSHSSQQEPLRRDPSAAPDGSAPTPYPEVGGQPSETTLAESSNISAPPHLAAAGSMSDNVDNATIPARVVSQRRPALPQTDGSGISVKSHASSSSRYSDASTAAPSRATDSGKGVARSRNISLSSDVSAMSKPSALPKYMKSTSSRFSFDMVGATKQEKLLEERHRQREAEKKVTEDTRPRDSRFDDFDEDSFDYDAMMDDDGLEERIPGVNADYDEEDDFYCEEDIDDPDNDQENFAGFAFQRSNGTSPLPTSNSWAGDAAQEAEASAVISPPKGSPFLQESLLSPPGREHFHGQQQSPGALPAGLGIQDVGVQAPQEQPVCPNKMSVEDEDLYFDDGMADEFAEDLARSPSIDGTPFDESIFDNNDTDQYGRPIAGAFAQAQSERQATLKGSVKRESDMTSRFSGQSEVTRSTAHTSFGPPAQQKEEAAVGGPQGLSAALNSFTLESSGPTAAYQAALAAAAHKAAASGKFEWDSSGPNPQDDDGGSPVEESTWQPIKDQESDEYEFGYENMDDFELDDDAIIAEANASALASDSDGWYGEEFGFYSSPANQHHGSRDPGSSTDDSFQYANGGFFGPKGMDGVNRTKSGRVVSREPNLTPITERSEYSNRNSVMSMAMPPHGFGTPIQSPGLAQLAMMGDQGDEMSLSSLLRLRSKAWGGSQASLVSSKDGSPKSDRGDSPYGPWSFGGWPGNPNGSLHHAWKGSVYSGGTGYESDAGSAAGSPTVTMSMSTSAPVGLEQGMLHAGANSARLSAASQPEQLQTSNLPGGGADQGSNPVSATSATSPASLHRRPGAGHRHNNSSDSISYCKEEESGETRWVLERRRVDESGQVEMEREVVEGGRI</sequence>
<feature type="compositionally biased region" description="Polar residues" evidence="1">
    <location>
        <begin position="391"/>
        <end position="403"/>
    </location>
</feature>
<proteinExistence type="predicted"/>
<feature type="region of interest" description="Disordered" evidence="1">
    <location>
        <begin position="516"/>
        <end position="573"/>
    </location>
</feature>
<feature type="compositionally biased region" description="Basic and acidic residues" evidence="1">
    <location>
        <begin position="99"/>
        <end position="117"/>
    </location>
</feature>
<feature type="compositionally biased region" description="Basic and acidic residues" evidence="1">
    <location>
        <begin position="25"/>
        <end position="46"/>
    </location>
</feature>
<feature type="compositionally biased region" description="Polar residues" evidence="1">
    <location>
        <begin position="1021"/>
        <end position="1030"/>
    </location>
</feature>
<keyword evidence="3" id="KW-1185">Reference proteome</keyword>
<feature type="compositionally biased region" description="Polar residues" evidence="1">
    <location>
        <begin position="269"/>
        <end position="280"/>
    </location>
</feature>
<feature type="compositionally biased region" description="Low complexity" evidence="1">
    <location>
        <begin position="243"/>
        <end position="265"/>
    </location>
</feature>
<protein>
    <recommendedName>
        <fullName evidence="4">AGC-kinase C-terminal domain-containing protein</fullName>
    </recommendedName>
</protein>
<reference evidence="3" key="1">
    <citation type="journal article" date="2014" name="Genome Announc.">
        <title>Genome sequence and annotation of Acremonium chrysogenum, producer of the beta-lactam antibiotic cephalosporin C.</title>
        <authorList>
            <person name="Terfehr D."/>
            <person name="Dahlmann T.A."/>
            <person name="Specht T."/>
            <person name="Zadra I."/>
            <person name="Kuernsteiner H."/>
            <person name="Kueck U."/>
        </authorList>
    </citation>
    <scope>NUCLEOTIDE SEQUENCE [LARGE SCALE GENOMIC DNA]</scope>
    <source>
        <strain evidence="3">ATCC 11550 / CBS 779.69 / DSM 880 / IAM 14645 / JCM 23072 / IMI 49137</strain>
    </source>
</reference>
<dbReference type="HOGENOM" id="CLU_003071_0_0_1"/>
<dbReference type="AlphaFoldDB" id="A0A086T4N5"/>
<dbReference type="STRING" id="857340.A0A086T4N5"/>
<feature type="compositionally biased region" description="Polar residues" evidence="1">
    <location>
        <begin position="219"/>
        <end position="242"/>
    </location>
</feature>
<feature type="region of interest" description="Disordered" evidence="1">
    <location>
        <begin position="909"/>
        <end position="949"/>
    </location>
</feature>
<dbReference type="Proteomes" id="UP000029964">
    <property type="component" value="Unassembled WGS sequence"/>
</dbReference>
<feature type="compositionally biased region" description="Low complexity" evidence="1">
    <location>
        <begin position="1135"/>
        <end position="1148"/>
    </location>
</feature>
<feature type="region of interest" description="Disordered" evidence="1">
    <location>
        <begin position="1"/>
        <end position="481"/>
    </location>
</feature>
<feature type="compositionally biased region" description="Acidic residues" evidence="1">
    <location>
        <begin position="545"/>
        <end position="562"/>
    </location>
</feature>
<feature type="compositionally biased region" description="Basic residues" evidence="1">
    <location>
        <begin position="1"/>
        <end position="11"/>
    </location>
</feature>
<evidence type="ECO:0000313" key="3">
    <source>
        <dbReference type="Proteomes" id="UP000029964"/>
    </source>
</evidence>
<evidence type="ECO:0008006" key="4">
    <source>
        <dbReference type="Google" id="ProtNLM"/>
    </source>
</evidence>
<feature type="compositionally biased region" description="Low complexity" evidence="1">
    <location>
        <begin position="441"/>
        <end position="462"/>
    </location>
</feature>
<accession>A0A086T4N5</accession>
<feature type="compositionally biased region" description="Polar residues" evidence="1">
    <location>
        <begin position="601"/>
        <end position="615"/>
    </location>
</feature>
<feature type="region of interest" description="Disordered" evidence="1">
    <location>
        <begin position="749"/>
        <end position="793"/>
    </location>
</feature>
<feature type="compositionally biased region" description="Low complexity" evidence="1">
    <location>
        <begin position="616"/>
        <end position="627"/>
    </location>
</feature>
<feature type="region of interest" description="Disordered" evidence="1">
    <location>
        <begin position="830"/>
        <end position="861"/>
    </location>
</feature>
<feature type="region of interest" description="Disordered" evidence="1">
    <location>
        <begin position="600"/>
        <end position="666"/>
    </location>
</feature>
<comment type="caution">
    <text evidence="2">The sequence shown here is derived from an EMBL/GenBank/DDBJ whole genome shotgun (WGS) entry which is preliminary data.</text>
</comment>
<gene>
    <name evidence="2" type="ORF">ACRE_048970</name>
</gene>
<feature type="compositionally biased region" description="Basic residues" evidence="1">
    <location>
        <begin position="1149"/>
        <end position="1160"/>
    </location>
</feature>
<evidence type="ECO:0000313" key="2">
    <source>
        <dbReference type="EMBL" id="KFH44317.1"/>
    </source>
</evidence>
<feature type="region of interest" description="Disordered" evidence="1">
    <location>
        <begin position="1021"/>
        <end position="1047"/>
    </location>
</feature>
<feature type="region of interest" description="Disordered" evidence="1">
    <location>
        <begin position="1109"/>
        <end position="1176"/>
    </location>
</feature>
<feature type="compositionally biased region" description="Polar residues" evidence="1">
    <location>
        <begin position="909"/>
        <end position="929"/>
    </location>
</feature>